<evidence type="ECO:0000313" key="9">
    <source>
        <dbReference type="Proteomes" id="UP000197446"/>
    </source>
</evidence>
<proteinExistence type="inferred from homology"/>
<dbReference type="Proteomes" id="UP000197446">
    <property type="component" value="Unassembled WGS sequence"/>
</dbReference>
<dbReference type="Pfam" id="PF00015">
    <property type="entry name" value="MCPsignal"/>
    <property type="match status" value="1"/>
</dbReference>
<comment type="caution">
    <text evidence="8">The sequence shown here is derived from an EMBL/GenBank/DDBJ whole genome shotgun (WGS) entry which is preliminary data.</text>
</comment>
<feature type="domain" description="Methyl-accepting transducer" evidence="5">
    <location>
        <begin position="301"/>
        <end position="530"/>
    </location>
</feature>
<evidence type="ECO:0000313" key="8">
    <source>
        <dbReference type="EMBL" id="OWR00759.1"/>
    </source>
</evidence>
<dbReference type="SMART" id="SM00091">
    <property type="entry name" value="PAS"/>
    <property type="match status" value="1"/>
</dbReference>
<dbReference type="PROSITE" id="PS50111">
    <property type="entry name" value="CHEMOTAXIS_TRANSDUC_2"/>
    <property type="match status" value="1"/>
</dbReference>
<dbReference type="PROSITE" id="PS50112">
    <property type="entry name" value="PAS"/>
    <property type="match status" value="1"/>
</dbReference>
<keyword evidence="1" id="KW-0145">Chemotaxis</keyword>
<gene>
    <name evidence="8" type="ORF">CDO81_23770</name>
</gene>
<dbReference type="Pfam" id="PF08447">
    <property type="entry name" value="PAS_3"/>
    <property type="match status" value="1"/>
</dbReference>
<dbReference type="GO" id="GO:0006935">
    <property type="term" value="P:chemotaxis"/>
    <property type="evidence" value="ECO:0007669"/>
    <property type="project" value="UniProtKB-KW"/>
</dbReference>
<evidence type="ECO:0000259" key="6">
    <source>
        <dbReference type="PROSITE" id="PS50112"/>
    </source>
</evidence>
<dbReference type="SUPFAM" id="SSF55785">
    <property type="entry name" value="PYP-like sensor domain (PAS domain)"/>
    <property type="match status" value="1"/>
</dbReference>
<dbReference type="PANTHER" id="PTHR43531">
    <property type="entry name" value="PROTEIN ICFG"/>
    <property type="match status" value="1"/>
</dbReference>
<feature type="transmembrane region" description="Helical" evidence="4">
    <location>
        <begin position="219"/>
        <end position="241"/>
    </location>
</feature>
<feature type="domain" description="PAS" evidence="6">
    <location>
        <begin position="34"/>
        <end position="89"/>
    </location>
</feature>
<dbReference type="GO" id="GO:0004888">
    <property type="term" value="F:transmembrane signaling receptor activity"/>
    <property type="evidence" value="ECO:0007669"/>
    <property type="project" value="InterPro"/>
</dbReference>
<dbReference type="GO" id="GO:0016020">
    <property type="term" value="C:membrane"/>
    <property type="evidence" value="ECO:0007669"/>
    <property type="project" value="InterPro"/>
</dbReference>
<dbReference type="PROSITE" id="PS50885">
    <property type="entry name" value="HAMP"/>
    <property type="match status" value="1"/>
</dbReference>
<sequence length="546" mass="57416">MQAQSLQGARHNNSSGDILLPQLLQAAAAGAPIVTVTDAQGRITYANSAFQRASGLAVDQAVGAPHSVVRHPEMPARVFADLWASLRRGQPWTGLIRNRHRDGRDYWVQANVIPARRGDEAIGYTSIQLPPSRDEIERAEAVYRAWQAGHGSGHQIRQGRIVETGWTAWMRALRNPLDLPVQRRVQGSAGLLAMLFAAGVGGALAPQVVAGLLAGLGGWQAWAVAGGLLGIVASGAIAVYFQGRIVTPLRASCDAATAIAGGDIHRPFDDSPQAGELRDLNRALNQLVAKMAAVLRDAHDHSVQVGEQVAGLADGAERLAVRSAEQSGDVGDVAQHTAAIDGLSTGTAESARLAHEMSQLATAQADEACAIARTLQASMQDISAFGERIGEISGRIDGISVQTGILALNAAAAASRDRELGRTFAVVAAEVRSLARGSGEAAQQIRALSGESRDKTEAGLRLAQAMADKVDGAAQRIRALGEQVAQIRQAAQAQSEGVQQINDRLRALDGSTRLNATLARDSVDASAQARQETARLQAAIGVWHLD</sequence>
<dbReference type="NCBIfam" id="TIGR00229">
    <property type="entry name" value="sensory_box"/>
    <property type="match status" value="1"/>
</dbReference>
<dbReference type="InterPro" id="IPR013655">
    <property type="entry name" value="PAS_fold_3"/>
</dbReference>
<dbReference type="InterPro" id="IPR004090">
    <property type="entry name" value="Chemotax_Me-accpt_rcpt"/>
</dbReference>
<dbReference type="Gene3D" id="1.10.287.950">
    <property type="entry name" value="Methyl-accepting chemotaxis protein"/>
    <property type="match status" value="1"/>
</dbReference>
<keyword evidence="9" id="KW-1185">Reference proteome</keyword>
<evidence type="ECO:0000256" key="2">
    <source>
        <dbReference type="ARBA" id="ARBA00029447"/>
    </source>
</evidence>
<dbReference type="SMART" id="SM00283">
    <property type="entry name" value="MA"/>
    <property type="match status" value="1"/>
</dbReference>
<feature type="domain" description="HAMP" evidence="7">
    <location>
        <begin position="243"/>
        <end position="296"/>
    </location>
</feature>
<organism evidence="8 9">
    <name type="scientific">Roseateles puraquae</name>
    <dbReference type="NCBI Taxonomy" id="431059"/>
    <lineage>
        <taxon>Bacteria</taxon>
        <taxon>Pseudomonadati</taxon>
        <taxon>Pseudomonadota</taxon>
        <taxon>Betaproteobacteria</taxon>
        <taxon>Burkholderiales</taxon>
        <taxon>Sphaerotilaceae</taxon>
        <taxon>Roseateles</taxon>
    </lineage>
</organism>
<dbReference type="InterPro" id="IPR000014">
    <property type="entry name" value="PAS"/>
</dbReference>
<dbReference type="PRINTS" id="PR00260">
    <property type="entry name" value="CHEMTRNSDUCR"/>
</dbReference>
<dbReference type="CDD" id="cd00130">
    <property type="entry name" value="PAS"/>
    <property type="match status" value="1"/>
</dbReference>
<dbReference type="SUPFAM" id="SSF58104">
    <property type="entry name" value="Methyl-accepting chemotaxis protein (MCP) signaling domain"/>
    <property type="match status" value="1"/>
</dbReference>
<dbReference type="PANTHER" id="PTHR43531:SF11">
    <property type="entry name" value="METHYL-ACCEPTING CHEMOTAXIS PROTEIN 3"/>
    <property type="match status" value="1"/>
</dbReference>
<evidence type="ECO:0000256" key="1">
    <source>
        <dbReference type="ARBA" id="ARBA00022500"/>
    </source>
</evidence>
<evidence type="ECO:0000256" key="4">
    <source>
        <dbReference type="SAM" id="Phobius"/>
    </source>
</evidence>
<dbReference type="SMART" id="SM00304">
    <property type="entry name" value="HAMP"/>
    <property type="match status" value="1"/>
</dbReference>
<reference evidence="8 9" key="1">
    <citation type="journal article" date="2007" name="Int. J. Syst. Evol. Microbiol.">
        <title>Description of Pelomonas aquatica sp. nov. and Pelomonas puraquae sp. nov., isolated from industrial and haemodialysis water.</title>
        <authorList>
            <person name="Gomila M."/>
            <person name="Bowien B."/>
            <person name="Falsen E."/>
            <person name="Moore E.R."/>
            <person name="Lalucat J."/>
        </authorList>
    </citation>
    <scope>NUCLEOTIDE SEQUENCE [LARGE SCALE GENOMIC DNA]</scope>
    <source>
        <strain evidence="8 9">CCUG 52769</strain>
    </source>
</reference>
<dbReference type="InterPro" id="IPR051310">
    <property type="entry name" value="MCP_chemotaxis"/>
</dbReference>
<accession>A0A254MZI3</accession>
<evidence type="ECO:0008006" key="10">
    <source>
        <dbReference type="Google" id="ProtNLM"/>
    </source>
</evidence>
<name>A0A254MZI3_9BURK</name>
<keyword evidence="4" id="KW-0472">Membrane</keyword>
<keyword evidence="3" id="KW-0807">Transducer</keyword>
<dbReference type="InterPro" id="IPR003660">
    <property type="entry name" value="HAMP_dom"/>
</dbReference>
<comment type="similarity">
    <text evidence="2">Belongs to the methyl-accepting chemotaxis (MCP) protein family.</text>
</comment>
<feature type="transmembrane region" description="Helical" evidence="4">
    <location>
        <begin position="191"/>
        <end position="213"/>
    </location>
</feature>
<keyword evidence="4" id="KW-0812">Transmembrane</keyword>
<dbReference type="Gene3D" id="3.30.450.20">
    <property type="entry name" value="PAS domain"/>
    <property type="match status" value="1"/>
</dbReference>
<dbReference type="GO" id="GO:0007165">
    <property type="term" value="P:signal transduction"/>
    <property type="evidence" value="ECO:0007669"/>
    <property type="project" value="UniProtKB-KW"/>
</dbReference>
<protein>
    <recommendedName>
        <fullName evidence="10">Chemotaxis protein</fullName>
    </recommendedName>
</protein>
<dbReference type="InterPro" id="IPR004089">
    <property type="entry name" value="MCPsignal_dom"/>
</dbReference>
<dbReference type="InterPro" id="IPR035965">
    <property type="entry name" value="PAS-like_dom_sf"/>
</dbReference>
<keyword evidence="4" id="KW-1133">Transmembrane helix</keyword>
<dbReference type="AlphaFoldDB" id="A0A254MZI3"/>
<evidence type="ECO:0000256" key="3">
    <source>
        <dbReference type="PROSITE-ProRule" id="PRU00284"/>
    </source>
</evidence>
<evidence type="ECO:0000259" key="7">
    <source>
        <dbReference type="PROSITE" id="PS50885"/>
    </source>
</evidence>
<evidence type="ECO:0000259" key="5">
    <source>
        <dbReference type="PROSITE" id="PS50111"/>
    </source>
</evidence>
<dbReference type="EMBL" id="NISI01000014">
    <property type="protein sequence ID" value="OWR00759.1"/>
    <property type="molecule type" value="Genomic_DNA"/>
</dbReference>